<dbReference type="EMBL" id="CAXAMN010025368">
    <property type="protein sequence ID" value="CAK9094713.1"/>
    <property type="molecule type" value="Genomic_DNA"/>
</dbReference>
<feature type="non-terminal residue" evidence="1">
    <location>
        <position position="139"/>
    </location>
</feature>
<name>A0ABP0R2A9_9DINO</name>
<keyword evidence="2" id="KW-1185">Reference proteome</keyword>
<organism evidence="1 2">
    <name type="scientific">Durusdinium trenchii</name>
    <dbReference type="NCBI Taxonomy" id="1381693"/>
    <lineage>
        <taxon>Eukaryota</taxon>
        <taxon>Sar</taxon>
        <taxon>Alveolata</taxon>
        <taxon>Dinophyceae</taxon>
        <taxon>Suessiales</taxon>
        <taxon>Symbiodiniaceae</taxon>
        <taxon>Durusdinium</taxon>
    </lineage>
</organism>
<feature type="non-terminal residue" evidence="1">
    <location>
        <position position="1"/>
    </location>
</feature>
<sequence>QAFLSIGIPVQLRGIGGPRAPHVFELDRRDDLGPQALSEAVDPFWQLQPHRHDVFIRTKHNMADEQYTFCLLYVPFEVAKIRLPRGLPAGIAPRNPISEDVKKDIIKHLPVMRALGLDAGADYLHAWAMGELPLEQLLE</sequence>
<reference evidence="1 2" key="1">
    <citation type="submission" date="2024-02" db="EMBL/GenBank/DDBJ databases">
        <authorList>
            <person name="Chen Y."/>
            <person name="Shah S."/>
            <person name="Dougan E. K."/>
            <person name="Thang M."/>
            <person name="Chan C."/>
        </authorList>
    </citation>
    <scope>NUCLEOTIDE SEQUENCE [LARGE SCALE GENOMIC DNA]</scope>
</reference>
<dbReference type="Proteomes" id="UP001642484">
    <property type="component" value="Unassembled WGS sequence"/>
</dbReference>
<evidence type="ECO:0000313" key="1">
    <source>
        <dbReference type="EMBL" id="CAK9094713.1"/>
    </source>
</evidence>
<gene>
    <name evidence="1" type="ORF">CCMP2556_LOCUS45161</name>
</gene>
<evidence type="ECO:0000313" key="2">
    <source>
        <dbReference type="Proteomes" id="UP001642484"/>
    </source>
</evidence>
<accession>A0ABP0R2A9</accession>
<proteinExistence type="predicted"/>
<comment type="caution">
    <text evidence="1">The sequence shown here is derived from an EMBL/GenBank/DDBJ whole genome shotgun (WGS) entry which is preliminary data.</text>
</comment>
<protein>
    <submittedName>
        <fullName evidence="1">Uncharacterized protein</fullName>
    </submittedName>
</protein>